<protein>
    <submittedName>
        <fullName evidence="2">Uncharacterized protein</fullName>
    </submittedName>
</protein>
<evidence type="ECO:0000313" key="3">
    <source>
        <dbReference type="Proteomes" id="UP000501690"/>
    </source>
</evidence>
<dbReference type="EMBL" id="CP039351">
    <property type="protein sequence ID" value="QCD99588.1"/>
    <property type="molecule type" value="Genomic_DNA"/>
</dbReference>
<dbReference type="AlphaFoldDB" id="A0A4D6MDT4"/>
<name>A0A4D6MDT4_VIGUN</name>
<dbReference type="Proteomes" id="UP000501690">
    <property type="component" value="Linkage Group LG7"/>
</dbReference>
<keyword evidence="3" id="KW-1185">Reference proteome</keyword>
<reference evidence="2 3" key="1">
    <citation type="submission" date="2019-04" db="EMBL/GenBank/DDBJ databases">
        <title>An improved genome assembly and genetic linkage map for asparagus bean, Vigna unguiculata ssp. sesquipedialis.</title>
        <authorList>
            <person name="Xia Q."/>
            <person name="Zhang R."/>
            <person name="Dong Y."/>
        </authorList>
    </citation>
    <scope>NUCLEOTIDE SEQUENCE [LARGE SCALE GENOMIC DNA]</scope>
    <source>
        <tissue evidence="2">Leaf</tissue>
    </source>
</reference>
<proteinExistence type="predicted"/>
<organism evidence="2 3">
    <name type="scientific">Vigna unguiculata</name>
    <name type="common">Cowpea</name>
    <dbReference type="NCBI Taxonomy" id="3917"/>
    <lineage>
        <taxon>Eukaryota</taxon>
        <taxon>Viridiplantae</taxon>
        <taxon>Streptophyta</taxon>
        <taxon>Embryophyta</taxon>
        <taxon>Tracheophyta</taxon>
        <taxon>Spermatophyta</taxon>
        <taxon>Magnoliopsida</taxon>
        <taxon>eudicotyledons</taxon>
        <taxon>Gunneridae</taxon>
        <taxon>Pentapetalae</taxon>
        <taxon>rosids</taxon>
        <taxon>fabids</taxon>
        <taxon>Fabales</taxon>
        <taxon>Fabaceae</taxon>
        <taxon>Papilionoideae</taxon>
        <taxon>50 kb inversion clade</taxon>
        <taxon>NPAAA clade</taxon>
        <taxon>indigoferoid/millettioid clade</taxon>
        <taxon>Phaseoleae</taxon>
        <taxon>Vigna</taxon>
    </lineage>
</organism>
<dbReference type="EMBL" id="CP039351">
    <property type="protein sequence ID" value="QCD99589.1"/>
    <property type="molecule type" value="Genomic_DNA"/>
</dbReference>
<accession>A0A4D6MDT4</accession>
<evidence type="ECO:0000313" key="1">
    <source>
        <dbReference type="EMBL" id="QCD99588.1"/>
    </source>
</evidence>
<sequence>MARSVVLAQARLTGTDQGDTHELLLRRSALVLSEALSRSSERRSPKREGVKALGCCCSLA</sequence>
<gene>
    <name evidence="1" type="ORF">DEO72_LG7g872</name>
    <name evidence="2" type="ORF">DEO72_LG7g873</name>
</gene>
<evidence type="ECO:0000313" key="2">
    <source>
        <dbReference type="EMBL" id="QCD99589.1"/>
    </source>
</evidence>